<proteinExistence type="predicted"/>
<dbReference type="RefSeq" id="WP_341567439.1">
    <property type="nucleotide sequence ID" value="NZ_JBAKAR010000009.1"/>
</dbReference>
<dbReference type="InterPro" id="IPR038636">
    <property type="entry name" value="Wzi_sf"/>
</dbReference>
<accession>A0ABU9G9V6</accession>
<evidence type="ECO:0000313" key="2">
    <source>
        <dbReference type="EMBL" id="MEL0613767.1"/>
    </source>
</evidence>
<keyword evidence="1" id="KW-0732">Signal</keyword>
<keyword evidence="3" id="KW-1185">Reference proteome</keyword>
<feature type="chain" id="PRO_5047339088" evidence="1">
    <location>
        <begin position="28"/>
        <end position="456"/>
    </location>
</feature>
<evidence type="ECO:0000256" key="1">
    <source>
        <dbReference type="SAM" id="SignalP"/>
    </source>
</evidence>
<name>A0ABU9G9V6_9GAMM</name>
<dbReference type="EMBL" id="JBAKAR010000009">
    <property type="protein sequence ID" value="MEL0613767.1"/>
    <property type="molecule type" value="Genomic_DNA"/>
</dbReference>
<feature type="signal peptide" evidence="1">
    <location>
        <begin position="1"/>
        <end position="27"/>
    </location>
</feature>
<reference evidence="2 3" key="1">
    <citation type="submission" date="2024-02" db="EMBL/GenBank/DDBJ databases">
        <title>Bacteria isolated from the canopy kelp, Nereocystis luetkeana.</title>
        <authorList>
            <person name="Pfister C.A."/>
            <person name="Younker I.T."/>
            <person name="Light S.H."/>
        </authorList>
    </citation>
    <scope>NUCLEOTIDE SEQUENCE [LARGE SCALE GENOMIC DNA]</scope>
    <source>
        <strain evidence="2 3">TI.4.07</strain>
    </source>
</reference>
<dbReference type="InterPro" id="IPR026950">
    <property type="entry name" value="Caps_assemb_Wzi"/>
</dbReference>
<protein>
    <submittedName>
        <fullName evidence="2">Capsule assembly Wzi family protein</fullName>
    </submittedName>
</protein>
<dbReference type="Pfam" id="PF14052">
    <property type="entry name" value="Caps_assemb_Wzi"/>
    <property type="match status" value="1"/>
</dbReference>
<gene>
    <name evidence="2" type="ORF">V6242_11480</name>
</gene>
<dbReference type="Gene3D" id="2.40.160.130">
    <property type="entry name" value="Capsule assembly protein Wzi"/>
    <property type="match status" value="1"/>
</dbReference>
<evidence type="ECO:0000313" key="3">
    <source>
        <dbReference type="Proteomes" id="UP001379949"/>
    </source>
</evidence>
<sequence>MKSPLLWMNRVVFLGCASWVVISNANASPWFEPDDVYLRSDLQVLADAGLIHSPINTYPLKWARISDDLQDVDIAGMSASLQQSYAHVLYALQRAQMDKVRQRFKVGYADKALDDTSFSAPMTQKWQAQSSYELTEHNYAYRLAVNYQNAPDKRGNTSNEFSLDDSFFAYSFGDANVLLGAIQRWWGPTWVYNLAWGHTRNAVAGVDFSYDAYDSPLIGNWHVETFIGRTETLNENQQQWSSRFEFSPTSWLDVGLSYQKWFRDEGVDGYFTGVTSTDERQQDQYSGDIRLSLPTIYLSKTAVTQSVYAQGASLINSQSLAAAVFGWQTQFNIGQQYLRWIFEAKTLTAEGEDEWRTGMANRRTFAGLHNQLSINNSDMGEAKTVKLIWVTPHNWQWTLQGQRYLTINGPDQDLASASVVLPLAKSNRLTLGSDYNVNPSADSERWAYWASWDFRF</sequence>
<organism evidence="2 3">
    <name type="scientific">Marinomonas arenicola</name>
    <dbReference type="NCBI Taxonomy" id="569601"/>
    <lineage>
        <taxon>Bacteria</taxon>
        <taxon>Pseudomonadati</taxon>
        <taxon>Pseudomonadota</taxon>
        <taxon>Gammaproteobacteria</taxon>
        <taxon>Oceanospirillales</taxon>
        <taxon>Oceanospirillaceae</taxon>
        <taxon>Marinomonas</taxon>
    </lineage>
</organism>
<comment type="caution">
    <text evidence="2">The sequence shown here is derived from an EMBL/GenBank/DDBJ whole genome shotgun (WGS) entry which is preliminary data.</text>
</comment>
<dbReference type="Proteomes" id="UP001379949">
    <property type="component" value="Unassembled WGS sequence"/>
</dbReference>